<keyword evidence="5" id="KW-0813">Transport</keyword>
<gene>
    <name evidence="9" type="primary">LOC127748712</name>
</gene>
<dbReference type="Proteomes" id="UP000504606">
    <property type="component" value="Unplaced"/>
</dbReference>
<evidence type="ECO:0000256" key="3">
    <source>
        <dbReference type="ARBA" id="ARBA00022989"/>
    </source>
</evidence>
<feature type="transmembrane region" description="Helical" evidence="7">
    <location>
        <begin position="71"/>
        <end position="94"/>
    </location>
</feature>
<feature type="transmembrane region" description="Helical" evidence="7">
    <location>
        <begin position="141"/>
        <end position="159"/>
    </location>
</feature>
<dbReference type="Gene3D" id="1.20.1080.10">
    <property type="entry name" value="Glycerol uptake facilitator protein"/>
    <property type="match status" value="1"/>
</dbReference>
<dbReference type="InterPro" id="IPR023271">
    <property type="entry name" value="Aquaporin-like"/>
</dbReference>
<feature type="transmembrane region" description="Helical" evidence="7">
    <location>
        <begin position="230"/>
        <end position="250"/>
    </location>
</feature>
<dbReference type="InterPro" id="IPR034294">
    <property type="entry name" value="Aquaporin_transptr"/>
</dbReference>
<keyword evidence="4 7" id="KW-0472">Membrane</keyword>
<dbReference type="Pfam" id="PF00230">
    <property type="entry name" value="MIP"/>
    <property type="match status" value="1"/>
</dbReference>
<reference evidence="9" key="1">
    <citation type="journal article" date="2018" name="Proc. Natl. Acad. Sci. U.S.A.">
        <title>Phylogenomics and the evolution of hemipteroid insects.</title>
        <authorList>
            <person name="Johnson K.P."/>
            <person name="Dietrich C.H."/>
            <person name="Friedrich F."/>
            <person name="Beutel R.G."/>
            <person name="Wipfler B."/>
            <person name="Peters R.S."/>
            <person name="Allen J.M."/>
            <person name="Petersen M."/>
            <person name="Donath A."/>
            <person name="Walden K.K."/>
            <person name="Kozlov A.M."/>
            <person name="Podsiadlowski L."/>
            <person name="Mayer C."/>
            <person name="Meusemann K."/>
            <person name="Vasilikopoulos A."/>
            <person name="Waterhouse R.M."/>
            <person name="Cameron S.L."/>
            <person name="Weirauch C."/>
            <person name="Swanson D.R."/>
            <person name="Percy D.M."/>
            <person name="Hardy N.B."/>
            <person name="Terry I."/>
            <person name="Liu S."/>
            <person name="Zhou X."/>
            <person name="Misof B."/>
            <person name="Robertson H.M."/>
            <person name="Yoshizawa K."/>
        </authorList>
    </citation>
    <scope>NUCLEOTIDE SEQUENCE</scope>
    <source>
        <tissue evidence="9">Whole organism</tissue>
    </source>
</reference>
<evidence type="ECO:0000256" key="5">
    <source>
        <dbReference type="RuleBase" id="RU000477"/>
    </source>
</evidence>
<feature type="transmembrane region" description="Helical" evidence="7">
    <location>
        <begin position="270"/>
        <end position="291"/>
    </location>
</feature>
<evidence type="ECO:0000256" key="7">
    <source>
        <dbReference type="SAM" id="Phobius"/>
    </source>
</evidence>
<sequence>MSQPASAGSSPAVVSAASTPSKGGGGSAVSKEMEANQGIPPEQPRKDSLLSRTAVMDASTRKLLSSGAAEAIGLGIICFFGCMGTLNGPLGIALPHIQVALTFGLVVMVAIACFAHISGAHFNPAVTLMSLIMRLIDIKTALVYFVSQCIGGTLGYGLLKVLTPTNLLYWGRAVGANATWEGPGPCCTVPHGGLSPAQAVLGELLGTAALLMLCCAVWDPRNATNTDGIPLKFGLLIAGVAMCLGPYTGASLNPARSLGPAIWEGTWTHHWVYWVGPLSAAVLLGYGWPLLFSPVDEPAAKDKADVPLTLVSGDGKRHSRLADDDDAKLGY</sequence>
<feature type="region of interest" description="Disordered" evidence="6">
    <location>
        <begin position="1"/>
        <end position="47"/>
    </location>
</feature>
<comment type="subcellular location">
    <subcellularLocation>
        <location evidence="1">Membrane</location>
        <topology evidence="1">Multi-pass membrane protein</topology>
    </subcellularLocation>
</comment>
<feature type="transmembrane region" description="Helical" evidence="7">
    <location>
        <begin position="199"/>
        <end position="218"/>
    </location>
</feature>
<dbReference type="AlphaFoldDB" id="A0A9C6U737"/>
<dbReference type="GO" id="GO:0005886">
    <property type="term" value="C:plasma membrane"/>
    <property type="evidence" value="ECO:0007669"/>
    <property type="project" value="TreeGrafter"/>
</dbReference>
<proteinExistence type="inferred from homology"/>
<dbReference type="PRINTS" id="PR00783">
    <property type="entry name" value="MINTRINSICP"/>
</dbReference>
<feature type="compositionally biased region" description="Low complexity" evidence="6">
    <location>
        <begin position="1"/>
        <end position="21"/>
    </location>
</feature>
<dbReference type="InterPro" id="IPR000425">
    <property type="entry name" value="MIP"/>
</dbReference>
<dbReference type="GO" id="GO:0015267">
    <property type="term" value="F:channel activity"/>
    <property type="evidence" value="ECO:0007669"/>
    <property type="project" value="InterPro"/>
</dbReference>
<keyword evidence="2 5" id="KW-0812">Transmembrane</keyword>
<evidence type="ECO:0000256" key="1">
    <source>
        <dbReference type="ARBA" id="ARBA00004141"/>
    </source>
</evidence>
<evidence type="ECO:0000313" key="8">
    <source>
        <dbReference type="Proteomes" id="UP000504606"/>
    </source>
</evidence>
<keyword evidence="3 7" id="KW-1133">Transmembrane helix</keyword>
<dbReference type="PANTHER" id="PTHR19139:SF270">
    <property type="entry name" value="ENTOMOGLYCEROPORIN 1-RELATED"/>
    <property type="match status" value="1"/>
</dbReference>
<comment type="similarity">
    <text evidence="5">Belongs to the MIP/aquaporin (TC 1.A.8) family.</text>
</comment>
<evidence type="ECO:0000256" key="4">
    <source>
        <dbReference type="ARBA" id="ARBA00023136"/>
    </source>
</evidence>
<dbReference type="KEGG" id="foc:127748712"/>
<organism evidence="8 9">
    <name type="scientific">Frankliniella occidentalis</name>
    <name type="common">Western flower thrips</name>
    <name type="synonym">Euthrips occidentalis</name>
    <dbReference type="NCBI Taxonomy" id="133901"/>
    <lineage>
        <taxon>Eukaryota</taxon>
        <taxon>Metazoa</taxon>
        <taxon>Ecdysozoa</taxon>
        <taxon>Arthropoda</taxon>
        <taxon>Hexapoda</taxon>
        <taxon>Insecta</taxon>
        <taxon>Pterygota</taxon>
        <taxon>Neoptera</taxon>
        <taxon>Paraneoptera</taxon>
        <taxon>Thysanoptera</taxon>
        <taxon>Terebrantia</taxon>
        <taxon>Thripoidea</taxon>
        <taxon>Thripidae</taxon>
        <taxon>Frankliniella</taxon>
    </lineage>
</organism>
<accession>A0A9C6U737</accession>
<evidence type="ECO:0000256" key="6">
    <source>
        <dbReference type="SAM" id="MobiDB-lite"/>
    </source>
</evidence>
<dbReference type="PANTHER" id="PTHR19139">
    <property type="entry name" value="AQUAPORIN TRANSPORTER"/>
    <property type="match status" value="1"/>
</dbReference>
<dbReference type="RefSeq" id="XP_052126531.1">
    <property type="nucleotide sequence ID" value="XM_052270571.1"/>
</dbReference>
<dbReference type="SUPFAM" id="SSF81338">
    <property type="entry name" value="Aquaporin-like"/>
    <property type="match status" value="1"/>
</dbReference>
<keyword evidence="8" id="KW-1185">Reference proteome</keyword>
<evidence type="ECO:0000256" key="2">
    <source>
        <dbReference type="ARBA" id="ARBA00022692"/>
    </source>
</evidence>
<name>A0A9C6U737_FRAOC</name>
<dbReference type="OrthoDB" id="3222at2759"/>
<feature type="transmembrane region" description="Helical" evidence="7">
    <location>
        <begin position="100"/>
        <end position="120"/>
    </location>
</feature>
<protein>
    <submittedName>
        <fullName evidence="9">Aquaporin-like</fullName>
    </submittedName>
</protein>
<evidence type="ECO:0000313" key="9">
    <source>
        <dbReference type="RefSeq" id="XP_052126531.1"/>
    </source>
</evidence>
<dbReference type="GeneID" id="127748712"/>
<reference evidence="9" key="2">
    <citation type="submission" date="2025-08" db="UniProtKB">
        <authorList>
            <consortium name="RefSeq"/>
        </authorList>
    </citation>
    <scope>IDENTIFICATION</scope>
    <source>
        <tissue evidence="9">Whole organism</tissue>
    </source>
</reference>